<dbReference type="PANTHER" id="PTHR24006">
    <property type="entry name" value="UBIQUITIN CARBOXYL-TERMINAL HYDROLASE"/>
    <property type="match status" value="1"/>
</dbReference>
<feature type="compositionally biased region" description="Polar residues" evidence="10">
    <location>
        <begin position="447"/>
        <end position="478"/>
    </location>
</feature>
<feature type="compositionally biased region" description="Polar residues" evidence="10">
    <location>
        <begin position="223"/>
        <end position="242"/>
    </location>
</feature>
<evidence type="ECO:0000256" key="8">
    <source>
        <dbReference type="ARBA" id="ARBA00022807"/>
    </source>
</evidence>
<evidence type="ECO:0000313" key="12">
    <source>
        <dbReference type="EMBL" id="PON28216.1"/>
    </source>
</evidence>
<feature type="compositionally biased region" description="Basic and acidic residues" evidence="10">
    <location>
        <begin position="342"/>
        <end position="358"/>
    </location>
</feature>
<protein>
    <recommendedName>
        <fullName evidence="3">ubiquitinyl hydrolase 1</fullName>
        <ecNumber evidence="3">3.4.19.12</ecNumber>
    </recommendedName>
</protein>
<reference evidence="12 13" key="1">
    <citation type="journal article" date="2016" name="Genome Announc.">
        <title>Draft Whole-Genome Sequence of Trichoderma gamsii T6085, a Promising Biocontrol Agent of Fusarium Head Blight on Wheat.</title>
        <authorList>
            <person name="Baroncelli R."/>
            <person name="Zapparata A."/>
            <person name="Piaggeschi G."/>
            <person name="Sarrocco S."/>
            <person name="Vannacci G."/>
        </authorList>
    </citation>
    <scope>NUCLEOTIDE SEQUENCE [LARGE SCALE GENOMIC DNA]</scope>
    <source>
        <strain evidence="12 13">T6085</strain>
    </source>
</reference>
<dbReference type="GO" id="GO:0004843">
    <property type="term" value="F:cysteine-type deubiquitinase activity"/>
    <property type="evidence" value="ECO:0007669"/>
    <property type="project" value="UniProtKB-EC"/>
</dbReference>
<dbReference type="PROSITE" id="PS00972">
    <property type="entry name" value="USP_1"/>
    <property type="match status" value="1"/>
</dbReference>
<evidence type="ECO:0000256" key="1">
    <source>
        <dbReference type="ARBA" id="ARBA00000707"/>
    </source>
</evidence>
<keyword evidence="4" id="KW-0645">Protease</keyword>
<feature type="compositionally biased region" description="Low complexity" evidence="10">
    <location>
        <begin position="99"/>
        <end position="125"/>
    </location>
</feature>
<feature type="compositionally biased region" description="Low complexity" evidence="10">
    <location>
        <begin position="918"/>
        <end position="958"/>
    </location>
</feature>
<dbReference type="GO" id="GO:0006508">
    <property type="term" value="P:proteolysis"/>
    <property type="evidence" value="ECO:0007669"/>
    <property type="project" value="UniProtKB-KW"/>
</dbReference>
<feature type="region of interest" description="Disordered" evidence="10">
    <location>
        <begin position="1079"/>
        <end position="1111"/>
    </location>
</feature>
<feature type="region of interest" description="Disordered" evidence="10">
    <location>
        <begin position="886"/>
        <end position="958"/>
    </location>
</feature>
<feature type="compositionally biased region" description="Pro residues" evidence="10">
    <location>
        <begin position="894"/>
        <end position="903"/>
    </location>
</feature>
<organism evidence="12 13">
    <name type="scientific">Trichoderma gamsii</name>
    <dbReference type="NCBI Taxonomy" id="398673"/>
    <lineage>
        <taxon>Eukaryota</taxon>
        <taxon>Fungi</taxon>
        <taxon>Dikarya</taxon>
        <taxon>Ascomycota</taxon>
        <taxon>Pezizomycotina</taxon>
        <taxon>Sordariomycetes</taxon>
        <taxon>Hypocreomycetidae</taxon>
        <taxon>Hypocreales</taxon>
        <taxon>Hypocreaceae</taxon>
        <taxon>Trichoderma</taxon>
    </lineage>
</organism>
<feature type="region of interest" description="Disordered" evidence="10">
    <location>
        <begin position="1009"/>
        <end position="1067"/>
    </location>
</feature>
<dbReference type="PROSITE" id="PS50235">
    <property type="entry name" value="USP_3"/>
    <property type="match status" value="1"/>
</dbReference>
<evidence type="ECO:0000259" key="11">
    <source>
        <dbReference type="PROSITE" id="PS50235"/>
    </source>
</evidence>
<comment type="caution">
    <text evidence="12">The sequence shown here is derived from an EMBL/GenBank/DDBJ whole genome shotgun (WGS) entry which is preliminary data.</text>
</comment>
<dbReference type="InterPro" id="IPR001394">
    <property type="entry name" value="Peptidase_C19_UCH"/>
</dbReference>
<keyword evidence="8" id="KW-0788">Thiol protease</keyword>
<feature type="region of interest" description="Disordered" evidence="10">
    <location>
        <begin position="209"/>
        <end position="312"/>
    </location>
</feature>
<keyword evidence="13" id="KW-1185">Reference proteome</keyword>
<dbReference type="GO" id="GO:0005634">
    <property type="term" value="C:nucleus"/>
    <property type="evidence" value="ECO:0007669"/>
    <property type="project" value="UniProtKB-SubCell"/>
</dbReference>
<gene>
    <name evidence="12" type="ORF">TGAM01_v202710</name>
</gene>
<dbReference type="InterPro" id="IPR013882">
    <property type="entry name" value="Ctp1_C"/>
</dbReference>
<dbReference type="Pfam" id="PF00443">
    <property type="entry name" value="UCH"/>
    <property type="match status" value="1"/>
</dbReference>
<dbReference type="PANTHER" id="PTHR24006:SF687">
    <property type="entry name" value="UBIQUITIN CARBOXYL-TERMINAL HYDROLASE 10"/>
    <property type="match status" value="1"/>
</dbReference>
<dbReference type="SUPFAM" id="SSF54001">
    <property type="entry name" value="Cysteine proteinases"/>
    <property type="match status" value="1"/>
</dbReference>
<feature type="region of interest" description="Disordered" evidence="10">
    <location>
        <begin position="339"/>
        <end position="366"/>
    </location>
</feature>
<evidence type="ECO:0000256" key="9">
    <source>
        <dbReference type="ARBA" id="ARBA00023242"/>
    </source>
</evidence>
<dbReference type="Proteomes" id="UP000054821">
    <property type="component" value="Unassembled WGS sequence"/>
</dbReference>
<keyword evidence="7" id="KW-0378">Hydrolase</keyword>
<dbReference type="InterPro" id="IPR018200">
    <property type="entry name" value="USP_CS"/>
</dbReference>
<dbReference type="GeneID" id="29982248"/>
<dbReference type="EMBL" id="JPDN02000007">
    <property type="protein sequence ID" value="PON28216.1"/>
    <property type="molecule type" value="Genomic_DNA"/>
</dbReference>
<sequence length="1648" mass="180802">MDGWSERGRPVVREALDHVWEVIDREIQHELAKRAMEHSKTKEHLKAMMSALGAQQAEKKVLQAENNKLRAQLAAMSSSLSPVKANSSTAQSVDTEVASLTPSPSRTTTGPTLPSSAAVISPPSSTGSEGNELAKFKMRFNALSDNFKQATALLRKRKDERDLWIERAKKFEDLARAAEEKHGIRILEESEGNDPDESCLTNLNSSVRLSALENMPPPATRTIPDSQSITDVEDAQLQSTQGDPDEAETQDLPPLPASGDDQDSIDIKQEPSSDLPVVVSERSLKRRRVEDDTLATPTAPTVKAEPNNSSPITASEHYQFDIQESIDLDDIAQKITTPRKRKDLDATVAGEEKEEPRLAPHTTPKSGYVWADGLRYSAKNAPGPSILTPISGNKRMPKSIVDDDGNLTTYVKASLARGIAELAEDGTPYEKRGSTKGSKPLRGLTLVPNSRLTSLLNTPTSKNTSPITQTPQSRTPGTASAEDTPLNLMFPEPRALPFDKLMRQTKKRSSLKNAEFTTPLNKKTHARDESPTKGPTSGLRYKPLAQLRLDDFKVNPLSNDGQDYAFSEVVRDKDDRAGLRGCTDMHCCGKHFRALALSHRPDSPLTAEQRQEEQKLLENYLGEHAYRLASMTKAERDETWIEAKTEELANKYGKHRHRFARMQSPPGFWNADFPDTQELVADREEAQKREKRAIADRYREAMRPGAGTRQLHLLAVSNPPASAATSAPPRTPLAVQVDAGAALGDIRNGTIPQAGRMSNRHLPAGQNIQAAAGGVNGGLDMNGNMAHMGNMGGGPRRNRPQYSNNNMPYHQHREPHYQHQQHQHPQQMMYSNYQPYAHQQYYAIPQHHYPQPVAPGTGYMPYQGYTRSPPPMQQFAPMVGVSVPPSYPRGVPQSPNPTTPYQPPLATAPGLPHTPSSTHSTQLLPPHTPTTPQTPQSVQPAAVVPTPPTQDTAPSPAPAPAIVAAAEPREPFRPPLPWLSHPGVAFPVRTPRAKRLRKPLVAGDKAVSLPAGQHDVTAEQASQKPAPSAHKELGTQAPALKQEVEPGAETSEVSKTEEAVKASTVTNVPATRTAAPAIPVVPVLPKHGPKPETASQEKANDDAAKPNGQDAVAAESNEVNPDGTNDAPAPAVKVPPSSWANLFAKSSARAPVNGSGANGVNGVNGDSADAANDFPGSAFTKSNVNSLAEAIQSYVVENSGKLDFLEPRGLINTGNMCYMNSVLQVLMFCLPFYDLLDQVGKRAAHSFKSETPMIDALIMFMREYRVLKSSASVEQLNRNLRSEDLERYGEPFTPEFVYDAIRQLSRFDSMRRGHQQDAEEFLGFLLQSLDDECTHVMKDLSIVSEEVPSSNTSTGGSVANSDDWLEVGRKQRAAVSRLSGHNTSTPITKIFGGLLRSEFRVPGLKDSITTERYQPLQLDIQSPDVRNVVDALRGLTRPERIQGDFNSPRGKDVVATKQVFIESLPPVLILHLKRFQFDAEGHGTVKIWKKVGYPLELEIPREALSRQKRDSSMPRYKLISVVYHHGKNASGGHYTVDVRRQDGREWIRLDDTVIRRIRPEDVAETGSEEDQKDTRKETTSNVTSNRFGAMNDEDTGDEDGWKQVTAPANGKRWSSVVNGAANGATKDKSVKDSIKDNKVAYLLFYQRI</sequence>
<feature type="region of interest" description="Disordered" evidence="10">
    <location>
        <begin position="78"/>
        <end position="131"/>
    </location>
</feature>
<evidence type="ECO:0000256" key="3">
    <source>
        <dbReference type="ARBA" id="ARBA00012759"/>
    </source>
</evidence>
<keyword evidence="6" id="KW-0833">Ubl conjugation pathway</keyword>
<dbReference type="RefSeq" id="XP_024406166.1">
    <property type="nucleotide sequence ID" value="XM_024549051.1"/>
</dbReference>
<dbReference type="STRING" id="398673.A0A2P4ZVA7"/>
<comment type="subcellular location">
    <subcellularLocation>
        <location evidence="2">Nucleus</location>
    </subcellularLocation>
</comment>
<evidence type="ECO:0000256" key="7">
    <source>
        <dbReference type="ARBA" id="ARBA00022801"/>
    </source>
</evidence>
<evidence type="ECO:0000256" key="6">
    <source>
        <dbReference type="ARBA" id="ARBA00022786"/>
    </source>
</evidence>
<dbReference type="GO" id="GO:0016579">
    <property type="term" value="P:protein deubiquitination"/>
    <property type="evidence" value="ECO:0007669"/>
    <property type="project" value="InterPro"/>
</dbReference>
<feature type="compositionally biased region" description="Acidic residues" evidence="10">
    <location>
        <begin position="1562"/>
        <end position="1571"/>
    </location>
</feature>
<feature type="compositionally biased region" description="Polar residues" evidence="10">
    <location>
        <begin position="511"/>
        <end position="521"/>
    </location>
</feature>
<evidence type="ECO:0000313" key="13">
    <source>
        <dbReference type="Proteomes" id="UP000054821"/>
    </source>
</evidence>
<dbReference type="Pfam" id="PF08573">
    <property type="entry name" value="SAE2"/>
    <property type="match status" value="1"/>
</dbReference>
<keyword evidence="9" id="KW-0539">Nucleus</keyword>
<proteinExistence type="predicted"/>
<dbReference type="EC" id="3.4.19.12" evidence="3"/>
<dbReference type="InterPro" id="IPR038765">
    <property type="entry name" value="Papain-like_cys_pep_sf"/>
</dbReference>
<comment type="catalytic activity">
    <reaction evidence="1">
        <text>Thiol-dependent hydrolysis of ester, thioester, amide, peptide and isopeptide bonds formed by the C-terminal Gly of ubiquitin (a 76-residue protein attached to proteins as an intracellular targeting signal).</text>
        <dbReference type="EC" id="3.4.19.12"/>
    </reaction>
</comment>
<evidence type="ECO:0000256" key="4">
    <source>
        <dbReference type="ARBA" id="ARBA00022670"/>
    </source>
</evidence>
<dbReference type="InterPro" id="IPR028889">
    <property type="entry name" value="USP"/>
</dbReference>
<feature type="domain" description="USP" evidence="11">
    <location>
        <begin position="1208"/>
        <end position="1575"/>
    </location>
</feature>
<feature type="region of interest" description="Disordered" evidence="10">
    <location>
        <begin position="505"/>
        <end position="539"/>
    </location>
</feature>
<evidence type="ECO:0000256" key="10">
    <source>
        <dbReference type="SAM" id="MobiDB-lite"/>
    </source>
</evidence>
<feature type="compositionally biased region" description="Polar residues" evidence="10">
    <location>
        <begin position="78"/>
        <end position="94"/>
    </location>
</feature>
<dbReference type="GO" id="GO:0006281">
    <property type="term" value="P:DNA repair"/>
    <property type="evidence" value="ECO:0007669"/>
    <property type="project" value="InterPro"/>
</dbReference>
<dbReference type="GO" id="GO:0005829">
    <property type="term" value="C:cytosol"/>
    <property type="evidence" value="ECO:0007669"/>
    <property type="project" value="TreeGrafter"/>
</dbReference>
<dbReference type="InterPro" id="IPR050164">
    <property type="entry name" value="Peptidase_C19"/>
</dbReference>
<keyword evidence="5" id="KW-0227">DNA damage</keyword>
<evidence type="ECO:0000256" key="2">
    <source>
        <dbReference type="ARBA" id="ARBA00004123"/>
    </source>
</evidence>
<feature type="region of interest" description="Disordered" evidence="10">
    <location>
        <begin position="1560"/>
        <end position="1599"/>
    </location>
</feature>
<accession>A0A2P4ZVA7</accession>
<dbReference type="PROSITE" id="PS00973">
    <property type="entry name" value="USP_2"/>
    <property type="match status" value="1"/>
</dbReference>
<feature type="region of interest" description="Disordered" evidence="10">
    <location>
        <begin position="426"/>
        <end position="491"/>
    </location>
</feature>
<evidence type="ECO:0000256" key="5">
    <source>
        <dbReference type="ARBA" id="ARBA00022763"/>
    </source>
</evidence>
<name>A0A2P4ZVA7_9HYPO</name>
<dbReference type="Gene3D" id="3.90.70.10">
    <property type="entry name" value="Cysteine proteinases"/>
    <property type="match status" value="1"/>
</dbReference>